<reference evidence="1" key="1">
    <citation type="journal article" date="2021" name="Proc. Natl. Acad. Sci. U.S.A.">
        <title>A Catalog of Tens of Thousands of Viruses from Human Metagenomes Reveals Hidden Associations with Chronic Diseases.</title>
        <authorList>
            <person name="Tisza M.J."/>
            <person name="Buck C.B."/>
        </authorList>
    </citation>
    <scope>NUCLEOTIDE SEQUENCE</scope>
    <source>
        <strain evidence="1">Ct1SN28</strain>
    </source>
</reference>
<protein>
    <submittedName>
        <fullName evidence="1">Uncharacterized protein</fullName>
    </submittedName>
</protein>
<name>A0A8S5TRP4_9CAUD</name>
<dbReference type="EMBL" id="BK015910">
    <property type="protein sequence ID" value="DAF84848.1"/>
    <property type="molecule type" value="Genomic_DNA"/>
</dbReference>
<accession>A0A8S5TRP4</accession>
<proteinExistence type="predicted"/>
<evidence type="ECO:0000313" key="1">
    <source>
        <dbReference type="EMBL" id="DAF84848.1"/>
    </source>
</evidence>
<organism evidence="1">
    <name type="scientific">Siphoviridae sp. ct1SN28</name>
    <dbReference type="NCBI Taxonomy" id="2825308"/>
    <lineage>
        <taxon>Viruses</taxon>
        <taxon>Duplodnaviria</taxon>
        <taxon>Heunggongvirae</taxon>
        <taxon>Uroviricota</taxon>
        <taxon>Caudoviricetes</taxon>
    </lineage>
</organism>
<sequence>MNKTPAKMGKLDQKGDLVIDERETEEAVYKTVKYGVIKLIGDPNEHRVSYQSIKMLADKPPLFNGDVIIPELHLKIPINRVVLQQIREEEQKFIKNFAKLPTDVILLDLEEDTIIGREDLKTRKKWREATAHYQNGADGKEFYIAKHQLKRCLYLRKEDGESEFYPPTIYRIEKYGIEQTF</sequence>